<dbReference type="SMART" id="SM00028">
    <property type="entry name" value="TPR"/>
    <property type="match status" value="3"/>
</dbReference>
<keyword evidence="3" id="KW-1185">Reference proteome</keyword>
<proteinExistence type="predicted"/>
<dbReference type="Pfam" id="PF13432">
    <property type="entry name" value="TPR_16"/>
    <property type="match status" value="1"/>
</dbReference>
<dbReference type="SUPFAM" id="SSF48452">
    <property type="entry name" value="TPR-like"/>
    <property type="match status" value="1"/>
</dbReference>
<dbReference type="EMBL" id="CP036526">
    <property type="protein sequence ID" value="QDT08339.1"/>
    <property type="molecule type" value="Genomic_DNA"/>
</dbReference>
<dbReference type="AlphaFoldDB" id="A0A517NMM9"/>
<dbReference type="Gene3D" id="1.25.40.10">
    <property type="entry name" value="Tetratricopeptide repeat domain"/>
    <property type="match status" value="1"/>
</dbReference>
<dbReference type="InterPro" id="IPR019734">
    <property type="entry name" value="TPR_rpt"/>
</dbReference>
<dbReference type="InterPro" id="IPR052943">
    <property type="entry name" value="TMTC_O-mannosyl-trnsfr"/>
</dbReference>
<dbReference type="PROSITE" id="PS50005">
    <property type="entry name" value="TPR"/>
    <property type="match status" value="2"/>
</dbReference>
<name>A0A517NMM9_9BACT</name>
<evidence type="ECO:0000256" key="1">
    <source>
        <dbReference type="PROSITE-ProRule" id="PRU00339"/>
    </source>
</evidence>
<accession>A0A517NMM9</accession>
<evidence type="ECO:0000313" key="3">
    <source>
        <dbReference type="Proteomes" id="UP000319817"/>
    </source>
</evidence>
<dbReference type="InterPro" id="IPR011990">
    <property type="entry name" value="TPR-like_helical_dom_sf"/>
</dbReference>
<reference evidence="2 3" key="1">
    <citation type="submission" date="2019-02" db="EMBL/GenBank/DDBJ databases">
        <title>Deep-cultivation of Planctomycetes and their phenomic and genomic characterization uncovers novel biology.</title>
        <authorList>
            <person name="Wiegand S."/>
            <person name="Jogler M."/>
            <person name="Boedeker C."/>
            <person name="Pinto D."/>
            <person name="Vollmers J."/>
            <person name="Rivas-Marin E."/>
            <person name="Kohn T."/>
            <person name="Peeters S.H."/>
            <person name="Heuer A."/>
            <person name="Rast P."/>
            <person name="Oberbeckmann S."/>
            <person name="Bunk B."/>
            <person name="Jeske O."/>
            <person name="Meyerdierks A."/>
            <person name="Storesund J.E."/>
            <person name="Kallscheuer N."/>
            <person name="Luecker S."/>
            <person name="Lage O.M."/>
            <person name="Pohl T."/>
            <person name="Merkel B.J."/>
            <person name="Hornburger P."/>
            <person name="Mueller R.-W."/>
            <person name="Bruemmer F."/>
            <person name="Labrenz M."/>
            <person name="Spormann A.M."/>
            <person name="Op den Camp H."/>
            <person name="Overmann J."/>
            <person name="Amann R."/>
            <person name="Jetten M.S.M."/>
            <person name="Mascher T."/>
            <person name="Medema M.H."/>
            <person name="Devos D.P."/>
            <person name="Kaster A.-K."/>
            <person name="Ovreas L."/>
            <person name="Rohde M."/>
            <person name="Galperin M.Y."/>
            <person name="Jogler C."/>
        </authorList>
    </citation>
    <scope>NUCLEOTIDE SEQUENCE [LARGE SCALE GENOMIC DNA]</scope>
    <source>
        <strain evidence="2 3">K23_9</strain>
    </source>
</reference>
<dbReference type="PANTHER" id="PTHR44809:SF1">
    <property type="entry name" value="PROTEIN O-MANNOSYL-TRANSFERASE TMTC1"/>
    <property type="match status" value="1"/>
</dbReference>
<keyword evidence="1" id="KW-0802">TPR repeat</keyword>
<dbReference type="PANTHER" id="PTHR44809">
    <property type="match status" value="1"/>
</dbReference>
<dbReference type="Proteomes" id="UP000319817">
    <property type="component" value="Chromosome"/>
</dbReference>
<sequence length="459" mass="51456">MPTFQQILAHGWQVHQSGKIDDAQRIYRSVLDDRPGDPDALVYLGIALFDQLRFDESVAVYQQALAGRSVFPIGWNNLGNSLRMLGRVDEAEAAFVTALDQDPQYLSAFKNRGTLWVWTGEIDKGLQCYEAGLQIDPNSAELHRNLGVIYLLQGDYDRGWPQYRWRWAMPSMPRPQCHAPLWQGEPIDGKSILLYPEQGRGDAIQFIRMAKVLSDAGARVIVQCAPEMIALFTSAAGISMLVPHDVVAPPVDYHASLIDTVDVWYTQTGQMPYGVTGKDRSYLTVSTPLIDYWKNWLDQNVPVTGSQRRIGINWQGNREHHADVYRSLPLSELKPLTKIPDVQLVNLQFGDGVEQIDQVDFGDQIHCLPNDVDATDGAFTDTAAILQNLDAVVTSDTALAHLSGAVGTDVHLLLGRVPDWRWLTQGDRSDWYPTMQIARQIEVGNWSDPVHQCCDRLSH</sequence>
<feature type="repeat" description="TPR" evidence="1">
    <location>
        <begin position="72"/>
        <end position="105"/>
    </location>
</feature>
<dbReference type="Pfam" id="PF13414">
    <property type="entry name" value="TPR_11"/>
    <property type="match status" value="1"/>
</dbReference>
<dbReference type="SUPFAM" id="SSF53756">
    <property type="entry name" value="UDP-Glycosyltransferase/glycogen phosphorylase"/>
    <property type="match status" value="1"/>
</dbReference>
<dbReference type="Gene3D" id="3.40.50.2000">
    <property type="entry name" value="Glycogen Phosphorylase B"/>
    <property type="match status" value="1"/>
</dbReference>
<organism evidence="2 3">
    <name type="scientific">Stieleria marina</name>
    <dbReference type="NCBI Taxonomy" id="1930275"/>
    <lineage>
        <taxon>Bacteria</taxon>
        <taxon>Pseudomonadati</taxon>
        <taxon>Planctomycetota</taxon>
        <taxon>Planctomycetia</taxon>
        <taxon>Pirellulales</taxon>
        <taxon>Pirellulaceae</taxon>
        <taxon>Stieleria</taxon>
    </lineage>
</organism>
<evidence type="ECO:0000313" key="2">
    <source>
        <dbReference type="EMBL" id="QDT08339.1"/>
    </source>
</evidence>
<gene>
    <name evidence="2" type="ORF">K239x_02770</name>
</gene>
<protein>
    <submittedName>
        <fullName evidence="2">Tetratricopeptide repeat protein</fullName>
    </submittedName>
</protein>
<feature type="repeat" description="TPR" evidence="1">
    <location>
        <begin position="106"/>
        <end position="139"/>
    </location>
</feature>
<dbReference type="OrthoDB" id="9778733at2"/>
<dbReference type="RefSeq" id="WP_145415897.1">
    <property type="nucleotide sequence ID" value="NZ_CP036526.1"/>
</dbReference>